<dbReference type="AlphaFoldDB" id="A0A2W4YY73"/>
<evidence type="ECO:0000313" key="3">
    <source>
        <dbReference type="Proteomes" id="UP000249794"/>
    </source>
</evidence>
<dbReference type="Pfam" id="PF26394">
    <property type="entry name" value="Psb34"/>
    <property type="match status" value="1"/>
</dbReference>
<dbReference type="EMBL" id="QBMP01000262">
    <property type="protein sequence ID" value="PZO47718.1"/>
    <property type="molecule type" value="Genomic_DNA"/>
</dbReference>
<accession>A0A2W4YY73</accession>
<feature type="compositionally biased region" description="Polar residues" evidence="1">
    <location>
        <begin position="1"/>
        <end position="11"/>
    </location>
</feature>
<feature type="region of interest" description="Disordered" evidence="1">
    <location>
        <begin position="1"/>
        <end position="27"/>
    </location>
</feature>
<proteinExistence type="predicted"/>
<dbReference type="Proteomes" id="UP000249794">
    <property type="component" value="Unassembled WGS sequence"/>
</dbReference>
<evidence type="ECO:0000313" key="2">
    <source>
        <dbReference type="EMBL" id="PZO47718.1"/>
    </source>
</evidence>
<comment type="caution">
    <text evidence="2">The sequence shown here is derived from an EMBL/GenBank/DDBJ whole genome shotgun (WGS) entry which is preliminary data.</text>
</comment>
<reference evidence="3" key="1">
    <citation type="submission" date="2018-04" db="EMBL/GenBank/DDBJ databases">
        <authorList>
            <person name="Cornet L."/>
        </authorList>
    </citation>
    <scope>NUCLEOTIDE SEQUENCE [LARGE SCALE GENOMIC DNA]</scope>
</reference>
<organism evidence="2 3">
    <name type="scientific">Phormidesmis priestleyi</name>
    <dbReference type="NCBI Taxonomy" id="268141"/>
    <lineage>
        <taxon>Bacteria</taxon>
        <taxon>Bacillati</taxon>
        <taxon>Cyanobacteriota</taxon>
        <taxon>Cyanophyceae</taxon>
        <taxon>Leptolyngbyales</taxon>
        <taxon>Leptolyngbyaceae</taxon>
        <taxon>Phormidesmis</taxon>
    </lineage>
</organism>
<name>A0A2W4YY73_9CYAN</name>
<evidence type="ECO:0000256" key="1">
    <source>
        <dbReference type="SAM" id="MobiDB-lite"/>
    </source>
</evidence>
<gene>
    <name evidence="2" type="ORF">DCF15_18675</name>
</gene>
<dbReference type="InterPro" id="IPR048028">
    <property type="entry name" value="Psb34-like"/>
</dbReference>
<sequence>MATEQTNNNSDPIKKGAEPGKGAAGDQWAVQTAQPVGDAVQPEGTRTMPGGDVEQARDDIAAAKAEEADSDLKTTDGYVVDDSGRLNNFAIEPEMYVEEK</sequence>
<reference evidence="2 3" key="2">
    <citation type="submission" date="2018-06" db="EMBL/GenBank/DDBJ databases">
        <title>Metagenomic assembly of (sub)arctic Cyanobacteria and their associated microbiome from non-axenic cultures.</title>
        <authorList>
            <person name="Baurain D."/>
        </authorList>
    </citation>
    <scope>NUCLEOTIDE SEQUENCE [LARGE SCALE GENOMIC DNA]</scope>
    <source>
        <strain evidence="2">ULC027bin1</strain>
    </source>
</reference>
<protein>
    <submittedName>
        <fullName evidence="2">Uncharacterized protein</fullName>
    </submittedName>
</protein>